<name>A0A9X0QIE3_9BACT</name>
<dbReference type="PANTHER" id="PTHR10161">
    <property type="entry name" value="TARTRATE-RESISTANT ACID PHOSPHATASE TYPE 5"/>
    <property type="match status" value="1"/>
</dbReference>
<dbReference type="InterPro" id="IPR051558">
    <property type="entry name" value="Metallophosphoesterase_PAP"/>
</dbReference>
<dbReference type="PANTHER" id="PTHR10161:SF14">
    <property type="entry name" value="TARTRATE-RESISTANT ACID PHOSPHATASE TYPE 5"/>
    <property type="match status" value="1"/>
</dbReference>
<dbReference type="PROSITE" id="PS51318">
    <property type="entry name" value="TAT"/>
    <property type="match status" value="1"/>
</dbReference>
<keyword evidence="1" id="KW-0732">Signal</keyword>
<organism evidence="4 5">
    <name type="scientific">Tunturiibacter gelidiferens</name>
    <dbReference type="NCBI Taxonomy" id="3069689"/>
    <lineage>
        <taxon>Bacteria</taxon>
        <taxon>Pseudomonadati</taxon>
        <taxon>Acidobacteriota</taxon>
        <taxon>Terriglobia</taxon>
        <taxon>Terriglobales</taxon>
        <taxon>Acidobacteriaceae</taxon>
        <taxon>Tunturiibacter</taxon>
    </lineage>
</organism>
<dbReference type="InterPro" id="IPR029052">
    <property type="entry name" value="Metallo-depent_PP-like"/>
</dbReference>
<evidence type="ECO:0000313" key="5">
    <source>
        <dbReference type="Proteomes" id="UP000535182"/>
    </source>
</evidence>
<accession>A0A9X0QIE3</accession>
<keyword evidence="2" id="KW-0378">Hydrolase</keyword>
<evidence type="ECO:0000256" key="2">
    <source>
        <dbReference type="ARBA" id="ARBA00022801"/>
    </source>
</evidence>
<proteinExistence type="predicted"/>
<dbReference type="AlphaFoldDB" id="A0A9X0QIE3"/>
<gene>
    <name evidence="4" type="ORF">HDF14_004431</name>
</gene>
<dbReference type="RefSeq" id="WP_183980543.1">
    <property type="nucleotide sequence ID" value="NZ_JACHEB010000011.1"/>
</dbReference>
<evidence type="ECO:0000259" key="3">
    <source>
        <dbReference type="Pfam" id="PF00149"/>
    </source>
</evidence>
<sequence>MDPSEVVSRRRFLRQSFAFSALAGLGALPSLASSKQISSANGASRLLMVGDWGYENFEAQSRVAKAMQVYARRQGFTTEALLMLGDNWYGPLPGGVKDVRWQTQFEEMYPKRVFDCPAYAIAGNHDYQRMPQSKVAAELEYARAGGTRWTMPSLWYSFEFPVKKPLMTVIALDSNMPRPEGPQAAGVNFTLTPEQQAEQLAWLAAELEKPRKTPFLIVMGHHPIFSNGPHGDHKVLVRDWEPLLRKHKVHLYLAGHDHDMQHLEFDGHPTSFVLSGGGGADLYPLLIDEAQRGPYAARVYGFSDLEVTAETLTLRHLDEKGQLLHSFTKKADGTVTGIA</sequence>
<dbReference type="SUPFAM" id="SSF56300">
    <property type="entry name" value="Metallo-dependent phosphatases"/>
    <property type="match status" value="1"/>
</dbReference>
<dbReference type="InterPro" id="IPR006311">
    <property type="entry name" value="TAT_signal"/>
</dbReference>
<evidence type="ECO:0000256" key="1">
    <source>
        <dbReference type="ARBA" id="ARBA00022729"/>
    </source>
</evidence>
<evidence type="ECO:0000313" key="4">
    <source>
        <dbReference type="EMBL" id="MBB5330795.1"/>
    </source>
</evidence>
<feature type="domain" description="Calcineurin-like phosphoesterase" evidence="3">
    <location>
        <begin position="45"/>
        <end position="259"/>
    </location>
</feature>
<reference evidence="4 5" key="1">
    <citation type="submission" date="2020-08" db="EMBL/GenBank/DDBJ databases">
        <title>Genomic Encyclopedia of Type Strains, Phase IV (KMG-V): Genome sequencing to study the core and pangenomes of soil and plant-associated prokaryotes.</title>
        <authorList>
            <person name="Whitman W."/>
        </authorList>
    </citation>
    <scope>NUCLEOTIDE SEQUENCE [LARGE SCALE GENOMIC DNA]</scope>
    <source>
        <strain evidence="4 5">X5P2</strain>
    </source>
</reference>
<protein>
    <recommendedName>
        <fullName evidence="3">Calcineurin-like phosphoesterase domain-containing protein</fullName>
    </recommendedName>
</protein>
<dbReference type="Gene3D" id="3.60.21.10">
    <property type="match status" value="1"/>
</dbReference>
<dbReference type="InterPro" id="IPR004843">
    <property type="entry name" value="Calcineurin-like_PHP"/>
</dbReference>
<dbReference type="Pfam" id="PF00149">
    <property type="entry name" value="Metallophos"/>
    <property type="match status" value="1"/>
</dbReference>
<keyword evidence="5" id="KW-1185">Reference proteome</keyword>
<dbReference type="GO" id="GO:0016787">
    <property type="term" value="F:hydrolase activity"/>
    <property type="evidence" value="ECO:0007669"/>
    <property type="project" value="UniProtKB-KW"/>
</dbReference>
<dbReference type="EMBL" id="JACHEB010000011">
    <property type="protein sequence ID" value="MBB5330795.1"/>
    <property type="molecule type" value="Genomic_DNA"/>
</dbReference>
<dbReference type="Proteomes" id="UP000535182">
    <property type="component" value="Unassembled WGS sequence"/>
</dbReference>
<comment type="caution">
    <text evidence="4">The sequence shown here is derived from an EMBL/GenBank/DDBJ whole genome shotgun (WGS) entry which is preliminary data.</text>
</comment>